<dbReference type="EMBL" id="JAWDIE010000007">
    <property type="protein sequence ID" value="MEJ7138043.1"/>
    <property type="molecule type" value="Genomic_DNA"/>
</dbReference>
<reference evidence="1" key="1">
    <citation type="submission" date="2023-10" db="EMBL/GenBank/DDBJ databases">
        <title>Amphibacter perezi, gen. nov., sp. nov. a novel taxa of the family Comamonadaceae, class Betaproteobacteria isolated from the skin microbiota of Pelophylax perezi from different populations.</title>
        <authorList>
            <person name="Costa S."/>
            <person name="Proenca D.N."/>
            <person name="Lopes I."/>
            <person name="Morais P.V."/>
        </authorList>
    </citation>
    <scope>NUCLEOTIDE SEQUENCE</scope>
    <source>
        <strain evidence="1">SL12-8</strain>
    </source>
</reference>
<keyword evidence="2" id="KW-1185">Reference proteome</keyword>
<sequence length="375" mass="39883">MTSPDPRGRVLRIADLPERAPLFSRPTWLALLGLTLLACIAVPLMVLVAPPDSVWHLSAYGVTLLGKILCYATAALALNLVWGYCGILSLGHALFFALGGYVMGMHLVRVAAGGGLPEFMSFLDWQTLPWFWQASGSLAATLLLIVLVPGLLALALGWMMFRSRIKGVYLSIITQALTYCAMLLFFRNETGLGGNNGFTGFRTLLGWDITQDSTRLVLLGLSFALLLGSLLLCRAIMVSRLGKVVLGLRDAEGRLTTSGYSALPYRLVIWTISAVLCGIAGALYVPQVGIINPGEMAPVQSIEMAIWVAVGGRATVWGPIVGALGVNGAKTVLTATWADGWLFVLGGLFVLVTLWLPGGLVSLGARLKALKGTAA</sequence>
<dbReference type="Proteomes" id="UP001364695">
    <property type="component" value="Unassembled WGS sequence"/>
</dbReference>
<accession>A0ACC6P1C2</accession>
<gene>
    <name evidence="1" type="primary">urtC</name>
    <name evidence="1" type="ORF">RV045_06315</name>
</gene>
<organism evidence="1 2">
    <name type="scientific">Amphibiibacter pelophylacis</name>
    <dbReference type="NCBI Taxonomy" id="1799477"/>
    <lineage>
        <taxon>Bacteria</taxon>
        <taxon>Pseudomonadati</taxon>
        <taxon>Pseudomonadota</taxon>
        <taxon>Betaproteobacteria</taxon>
        <taxon>Burkholderiales</taxon>
        <taxon>Sphaerotilaceae</taxon>
        <taxon>Amphibiibacter</taxon>
    </lineage>
</organism>
<protein>
    <submittedName>
        <fullName evidence="1">Urea ABC transporter permease subunit UrtC</fullName>
    </submittedName>
</protein>
<evidence type="ECO:0000313" key="2">
    <source>
        <dbReference type="Proteomes" id="UP001364695"/>
    </source>
</evidence>
<evidence type="ECO:0000313" key="1">
    <source>
        <dbReference type="EMBL" id="MEJ7138043.1"/>
    </source>
</evidence>
<proteinExistence type="predicted"/>
<comment type="caution">
    <text evidence="1">The sequence shown here is derived from an EMBL/GenBank/DDBJ whole genome shotgun (WGS) entry which is preliminary data.</text>
</comment>
<name>A0ACC6P1C2_9BURK</name>